<organism evidence="2 3">
    <name type="scientific">Streptomyces typhae</name>
    <dbReference type="NCBI Taxonomy" id="2681492"/>
    <lineage>
        <taxon>Bacteria</taxon>
        <taxon>Bacillati</taxon>
        <taxon>Actinomycetota</taxon>
        <taxon>Actinomycetes</taxon>
        <taxon>Kitasatosporales</taxon>
        <taxon>Streptomycetaceae</taxon>
        <taxon>Streptomyces</taxon>
    </lineage>
</organism>
<sequence>MLHESTDGAQGPDGDELTVPMAWLYAEYIADELLRTGDLMPPTSFEYRAGRDALALTIFLSDTHGELSCVRVVSQLETWLSLTAYDQPWQEWVRERLDGRGADAAAAGGPAPDLVLAEAAWRWLEETELLAPDLDAVSGEPDPGAGHGDAGDDDEDHVPKVWTAAWQLGLPLGHLAIQLF</sequence>
<comment type="caution">
    <text evidence="2">The sequence shown here is derived from an EMBL/GenBank/DDBJ whole genome shotgun (WGS) entry which is preliminary data.</text>
</comment>
<evidence type="ECO:0000313" key="2">
    <source>
        <dbReference type="EMBL" id="MVO85036.1"/>
    </source>
</evidence>
<keyword evidence="3" id="KW-1185">Reference proteome</keyword>
<evidence type="ECO:0000313" key="3">
    <source>
        <dbReference type="Proteomes" id="UP000483802"/>
    </source>
</evidence>
<reference evidence="2 3" key="1">
    <citation type="submission" date="2019-11" db="EMBL/GenBank/DDBJ databases">
        <title>Streptomyces typhae sp. nov., a novel endophytic actinomycete isolated from the root of cattail pollen (Typha angustifolia L.).</title>
        <authorList>
            <person name="Peng C."/>
        </authorList>
    </citation>
    <scope>NUCLEOTIDE SEQUENCE [LARGE SCALE GENOMIC DNA]</scope>
    <source>
        <strain evidence="3">p1417</strain>
    </source>
</reference>
<proteinExistence type="predicted"/>
<dbReference type="EMBL" id="WPNZ01000004">
    <property type="protein sequence ID" value="MVO85036.1"/>
    <property type="molecule type" value="Genomic_DNA"/>
</dbReference>
<gene>
    <name evidence="2" type="ORF">GPA10_09765</name>
</gene>
<feature type="region of interest" description="Disordered" evidence="1">
    <location>
        <begin position="134"/>
        <end position="156"/>
    </location>
</feature>
<dbReference type="AlphaFoldDB" id="A0A6L6WWN1"/>
<dbReference type="Proteomes" id="UP000483802">
    <property type="component" value="Unassembled WGS sequence"/>
</dbReference>
<protein>
    <submittedName>
        <fullName evidence="2">Uncharacterized protein</fullName>
    </submittedName>
</protein>
<accession>A0A6L6WWN1</accession>
<evidence type="ECO:0000256" key="1">
    <source>
        <dbReference type="SAM" id="MobiDB-lite"/>
    </source>
</evidence>
<dbReference type="RefSeq" id="WP_157165117.1">
    <property type="nucleotide sequence ID" value="NZ_WPNZ01000004.1"/>
</dbReference>
<name>A0A6L6WWN1_9ACTN</name>